<feature type="transmembrane region" description="Helical" evidence="7">
    <location>
        <begin position="276"/>
        <end position="294"/>
    </location>
</feature>
<dbReference type="Gene3D" id="1.10.357.140">
    <property type="entry name" value="UbiA prenyltransferase"/>
    <property type="match status" value="1"/>
</dbReference>
<evidence type="ECO:0000313" key="8">
    <source>
        <dbReference type="EMBL" id="WIL06377.1"/>
    </source>
</evidence>
<evidence type="ECO:0000256" key="7">
    <source>
        <dbReference type="SAM" id="Phobius"/>
    </source>
</evidence>
<dbReference type="PANTHER" id="PTHR43009">
    <property type="entry name" value="HOMOGENTISATE SOLANESYLTRANSFERASE, CHLOROPLASTIC"/>
    <property type="match status" value="1"/>
</dbReference>
<organism evidence="8">
    <name type="scientific">Anthriscus sylvestris</name>
    <dbReference type="NCBI Taxonomy" id="48027"/>
    <lineage>
        <taxon>Eukaryota</taxon>
        <taxon>Viridiplantae</taxon>
        <taxon>Streptophyta</taxon>
        <taxon>Embryophyta</taxon>
        <taxon>Tracheophyta</taxon>
        <taxon>Spermatophyta</taxon>
        <taxon>Magnoliopsida</taxon>
        <taxon>eudicotyledons</taxon>
        <taxon>Gunneridae</taxon>
        <taxon>Pentapetalae</taxon>
        <taxon>asterids</taxon>
        <taxon>campanulids</taxon>
        <taxon>Apiales</taxon>
        <taxon>Apiaceae</taxon>
        <taxon>Apioideae</taxon>
        <taxon>Scandiceae</taxon>
        <taxon>Scandicinae</taxon>
        <taxon>Anthriscus</taxon>
    </lineage>
</organism>
<dbReference type="PANTHER" id="PTHR43009:SF7">
    <property type="entry name" value="HOMOGENTISATE GERANYLGERANYLTRANSFERASE, CHLOROPLASTIC"/>
    <property type="match status" value="1"/>
</dbReference>
<evidence type="ECO:0000256" key="5">
    <source>
        <dbReference type="ARBA" id="ARBA00022989"/>
    </source>
</evidence>
<comment type="similarity">
    <text evidence="2">Belongs to the UbiA prenyltransferase family.</text>
</comment>
<evidence type="ECO:0000256" key="6">
    <source>
        <dbReference type="ARBA" id="ARBA00023136"/>
    </source>
</evidence>
<dbReference type="InterPro" id="IPR000537">
    <property type="entry name" value="UbiA_prenyltransferase"/>
</dbReference>
<protein>
    <submittedName>
        <fullName evidence="8">Homogentisate phytyltransferase 1</fullName>
    </submittedName>
</protein>
<accession>A0AAT9USZ0</accession>
<keyword evidence="5 7" id="KW-1133">Transmembrane helix</keyword>
<keyword evidence="3" id="KW-0808">Transferase</keyword>
<feature type="transmembrane region" description="Helical" evidence="7">
    <location>
        <begin position="142"/>
        <end position="161"/>
    </location>
</feature>
<evidence type="ECO:0000256" key="4">
    <source>
        <dbReference type="ARBA" id="ARBA00022692"/>
    </source>
</evidence>
<dbReference type="Pfam" id="PF01040">
    <property type="entry name" value="UbiA"/>
    <property type="match status" value="1"/>
</dbReference>
<feature type="transmembrane region" description="Helical" evidence="7">
    <location>
        <begin position="241"/>
        <end position="264"/>
    </location>
</feature>
<reference evidence="8" key="1">
    <citation type="submission" date="2022-07" db="EMBL/GenBank/DDBJ databases">
        <title>Decoding the molecular mechanism underlying the furano- and pyranocoumarins biosynthesis.</title>
        <authorList>
            <person name="Zhao Y."/>
        </authorList>
    </citation>
    <scope>NUCLEOTIDE SEQUENCE</scope>
</reference>
<evidence type="ECO:0000256" key="1">
    <source>
        <dbReference type="ARBA" id="ARBA00004508"/>
    </source>
</evidence>
<dbReference type="EMBL" id="ON934688">
    <property type="protein sequence ID" value="WIL06377.1"/>
    <property type="molecule type" value="mRNA"/>
</dbReference>
<feature type="transmembrane region" description="Helical" evidence="7">
    <location>
        <begin position="343"/>
        <end position="364"/>
    </location>
</feature>
<dbReference type="GO" id="GO:0004659">
    <property type="term" value="F:prenyltransferase activity"/>
    <property type="evidence" value="ECO:0007669"/>
    <property type="project" value="InterPro"/>
</dbReference>
<comment type="subcellular location">
    <subcellularLocation>
        <location evidence="1">Plastid</location>
        <location evidence="1">Chloroplast membrane</location>
        <topology evidence="1">Multi-pass membrane protein</topology>
    </subcellularLocation>
</comment>
<dbReference type="InterPro" id="IPR044878">
    <property type="entry name" value="UbiA_sf"/>
</dbReference>
<name>A0AAT9USZ0_9APIA</name>
<feature type="transmembrane region" description="Helical" evidence="7">
    <location>
        <begin position="116"/>
        <end position="136"/>
    </location>
</feature>
<evidence type="ECO:0000256" key="2">
    <source>
        <dbReference type="ARBA" id="ARBA00005985"/>
    </source>
</evidence>
<dbReference type="NCBIfam" id="NF009525">
    <property type="entry name" value="PRK12887.1"/>
    <property type="match status" value="1"/>
</dbReference>
<keyword evidence="6 7" id="KW-0472">Membrane</keyword>
<sequence>MSQTFISACFSSCLQHPLRQKGFLTSFQLQRRNRRILNSVNEKQYRGSIQHKLSHSAESFRRSSDKPRPYRNLFVQSFGTTSDEELDLQPKNDQKVSLESNLWKYWDAFYRFSRPYTVVGMIAAVSSLSLLPVTSVGDLSPALFVGFLQALILFVLANIYVAGINQLIDVDIDKINKPYLPLASGDFSMGQGKAIVSALAFMCLAMVIVFQSPPLFLGILSYFLLGTAYSVEPFRWKTNPYLAAFCILGFFGLSIPLAVFYHIQNVLGKPLLFTKALGFGVIFISLFAVVLAMMKDIPDVEGDRAFGNLTFSVRHGKEKVFSLCVNLLMIAYGFAVVVGASSSFLICKLVSVIGHCTLASILLLRAKSLNLNDDEATQDFYMFLYKLYYAEYVLIHFIR</sequence>
<evidence type="ECO:0000256" key="3">
    <source>
        <dbReference type="ARBA" id="ARBA00022679"/>
    </source>
</evidence>
<dbReference type="InterPro" id="IPR044502">
    <property type="entry name" value="AtHST-like"/>
</dbReference>
<feature type="transmembrane region" description="Helical" evidence="7">
    <location>
        <begin position="320"/>
        <end position="337"/>
    </location>
</feature>
<dbReference type="GO" id="GO:0031969">
    <property type="term" value="C:chloroplast membrane"/>
    <property type="evidence" value="ECO:0007669"/>
    <property type="project" value="UniProtKB-SubCell"/>
</dbReference>
<dbReference type="AlphaFoldDB" id="A0AAT9USZ0"/>
<dbReference type="CDD" id="cd13960">
    <property type="entry name" value="PT_UbiA_HPT1"/>
    <property type="match status" value="1"/>
</dbReference>
<keyword evidence="4 7" id="KW-0812">Transmembrane</keyword>
<proteinExistence type="evidence at transcript level"/>